<organism evidence="2 3">
    <name type="scientific">Halorubrum sodomense</name>
    <dbReference type="NCBI Taxonomy" id="35743"/>
    <lineage>
        <taxon>Archaea</taxon>
        <taxon>Methanobacteriati</taxon>
        <taxon>Methanobacteriota</taxon>
        <taxon>Stenosarchaea group</taxon>
        <taxon>Halobacteria</taxon>
        <taxon>Halobacteriales</taxon>
        <taxon>Haloferacaceae</taxon>
        <taxon>Halorubrum</taxon>
    </lineage>
</organism>
<reference evidence="3" key="1">
    <citation type="submission" date="2016-10" db="EMBL/GenBank/DDBJ databases">
        <authorList>
            <person name="Varghese N."/>
            <person name="Submissions S."/>
        </authorList>
    </citation>
    <scope>NUCLEOTIDE SEQUENCE [LARGE SCALE GENOMIC DNA]</scope>
    <source>
        <strain evidence="3">RD 26</strain>
    </source>
</reference>
<evidence type="ECO:0000259" key="1">
    <source>
        <dbReference type="Pfam" id="PF01494"/>
    </source>
</evidence>
<dbReference type="STRING" id="35743.SAMN04487937_0219"/>
<sequence>MTHHPNTDVLIVGGGLAGLSLAGYLQRQGVEPTIIERVPEWRDAGYGIGLWEDGLTVLDELGLLDAARGRAADPRGFAVRAGGGELLARASLPPAQILLLVIHRADLHAVLRENVPSDWIRMGTAPEDITEHADGVTVTFDDGTTDEFDFIIGADGVHSAVRSQCFDDWRKRESDTYVWSLWAEQDADVGQDMVSVWGPGSEGFVARVGDRVGFNLAARLDSPPEPPGRAALRRQAEAIGWQLPALLDGTDDEPFFDRIRDVTCEHWHTDRIALIGDAAHAVHPISGMGASLALQDARVLAQELATSRSDRPSDAFANFESRRRAAVTRVQRMARVEAAITFLESDSLRRLRNSIVKHTPLFDMFIKRQARND</sequence>
<evidence type="ECO:0000313" key="3">
    <source>
        <dbReference type="Proteomes" id="UP000198932"/>
    </source>
</evidence>
<dbReference type="PANTHER" id="PTHR46865">
    <property type="entry name" value="OXIDOREDUCTASE-RELATED"/>
    <property type="match status" value="1"/>
</dbReference>
<dbReference type="AlphaFoldDB" id="A0A1I6FKH6"/>
<name>A0A1I6FKH6_HALSD</name>
<dbReference type="InterPro" id="IPR036188">
    <property type="entry name" value="FAD/NAD-bd_sf"/>
</dbReference>
<dbReference type="PRINTS" id="PR00420">
    <property type="entry name" value="RNGMNOXGNASE"/>
</dbReference>
<dbReference type="InterPro" id="IPR002938">
    <property type="entry name" value="FAD-bd"/>
</dbReference>
<dbReference type="RefSeq" id="WP_092919589.1">
    <property type="nucleotide sequence ID" value="NZ_FOYN01000001.1"/>
</dbReference>
<dbReference type="GO" id="GO:0071949">
    <property type="term" value="F:FAD binding"/>
    <property type="evidence" value="ECO:0007669"/>
    <property type="project" value="InterPro"/>
</dbReference>
<accession>A0A1I6FKH6</accession>
<feature type="domain" description="FAD-binding" evidence="1">
    <location>
        <begin position="7"/>
        <end position="332"/>
    </location>
</feature>
<dbReference type="Gene3D" id="3.50.50.60">
    <property type="entry name" value="FAD/NAD(P)-binding domain"/>
    <property type="match status" value="1"/>
</dbReference>
<proteinExistence type="predicted"/>
<gene>
    <name evidence="2" type="ORF">SAMN04487937_0219</name>
</gene>
<dbReference type="Pfam" id="PF01494">
    <property type="entry name" value="FAD_binding_3"/>
    <property type="match status" value="1"/>
</dbReference>
<keyword evidence="3" id="KW-1185">Reference proteome</keyword>
<evidence type="ECO:0000313" key="2">
    <source>
        <dbReference type="EMBL" id="SFR30398.1"/>
    </source>
</evidence>
<dbReference type="InterPro" id="IPR051704">
    <property type="entry name" value="FAD_aromatic-hydroxylase"/>
</dbReference>
<dbReference type="SUPFAM" id="SSF51905">
    <property type="entry name" value="FAD/NAD(P)-binding domain"/>
    <property type="match status" value="1"/>
</dbReference>
<dbReference type="EMBL" id="FOYN01000001">
    <property type="protein sequence ID" value="SFR30398.1"/>
    <property type="molecule type" value="Genomic_DNA"/>
</dbReference>
<dbReference type="Proteomes" id="UP000198932">
    <property type="component" value="Unassembled WGS sequence"/>
</dbReference>
<protein>
    <submittedName>
        <fullName evidence="2">2-polyprenyl-6-methoxyphenol hydroxylase</fullName>
    </submittedName>
</protein>